<dbReference type="OrthoDB" id="10068957at2759"/>
<name>A0A3M7PSE3_BRAPC</name>
<dbReference type="GO" id="GO:0008408">
    <property type="term" value="F:3'-5' exonuclease activity"/>
    <property type="evidence" value="ECO:0007669"/>
    <property type="project" value="TreeGrafter"/>
</dbReference>
<dbReference type="InterPro" id="IPR002297">
    <property type="entry name" value="DNA-dir_DNA_pol_A_mt"/>
</dbReference>
<dbReference type="PANTHER" id="PTHR10267">
    <property type="entry name" value="DNA POLYMERASE SUBUNIT GAMMA-1"/>
    <property type="match status" value="1"/>
</dbReference>
<dbReference type="EMBL" id="REGN01009146">
    <property type="protein sequence ID" value="RNA01849.1"/>
    <property type="molecule type" value="Genomic_DNA"/>
</dbReference>
<dbReference type="GO" id="GO:0003887">
    <property type="term" value="F:DNA-directed DNA polymerase activity"/>
    <property type="evidence" value="ECO:0007669"/>
    <property type="project" value="TreeGrafter"/>
</dbReference>
<evidence type="ECO:0000313" key="3">
    <source>
        <dbReference type="Proteomes" id="UP000276133"/>
    </source>
</evidence>
<dbReference type="GO" id="GO:0003677">
    <property type="term" value="F:DNA binding"/>
    <property type="evidence" value="ECO:0007669"/>
    <property type="project" value="InterPro"/>
</dbReference>
<evidence type="ECO:0000313" key="2">
    <source>
        <dbReference type="EMBL" id="RNA01849.1"/>
    </source>
</evidence>
<dbReference type="GO" id="GO:0006264">
    <property type="term" value="P:mitochondrial DNA replication"/>
    <property type="evidence" value="ECO:0007669"/>
    <property type="project" value="TreeGrafter"/>
</dbReference>
<accession>A0A3M7PSE3</accession>
<evidence type="ECO:0000259" key="1">
    <source>
        <dbReference type="Pfam" id="PF18136"/>
    </source>
</evidence>
<organism evidence="2 3">
    <name type="scientific">Brachionus plicatilis</name>
    <name type="common">Marine rotifer</name>
    <name type="synonym">Brachionus muelleri</name>
    <dbReference type="NCBI Taxonomy" id="10195"/>
    <lineage>
        <taxon>Eukaryota</taxon>
        <taxon>Metazoa</taxon>
        <taxon>Spiralia</taxon>
        <taxon>Gnathifera</taxon>
        <taxon>Rotifera</taxon>
        <taxon>Eurotatoria</taxon>
        <taxon>Monogononta</taxon>
        <taxon>Pseudotrocha</taxon>
        <taxon>Ploima</taxon>
        <taxon>Brachionidae</taxon>
        <taxon>Brachionus</taxon>
    </lineage>
</organism>
<dbReference type="InterPro" id="IPR041336">
    <property type="entry name" value="DNApol_Exo"/>
</dbReference>
<dbReference type="PANTHER" id="PTHR10267:SF0">
    <property type="entry name" value="DNA POLYMERASE SUBUNIT GAMMA-1"/>
    <property type="match status" value="1"/>
</dbReference>
<reference evidence="2 3" key="1">
    <citation type="journal article" date="2018" name="Sci. Rep.">
        <title>Genomic signatures of local adaptation to the degree of environmental predictability in rotifers.</title>
        <authorList>
            <person name="Franch-Gras L."/>
            <person name="Hahn C."/>
            <person name="Garcia-Roger E.M."/>
            <person name="Carmona M.J."/>
            <person name="Serra M."/>
            <person name="Gomez A."/>
        </authorList>
    </citation>
    <scope>NUCLEOTIDE SEQUENCE [LARGE SCALE GENOMIC DNA]</scope>
    <source>
        <strain evidence="2">HYR1</strain>
    </source>
</reference>
<sequence length="329" mass="38433">MSSNVNNLGIRMLNPKLRKYLFNRRNKINPDIEKNILSSLSKFDLIDEKKLASNVQSTSTNTLEELELPKIAGRNIDEHIHSIADDQINTYLRYLNLFSNQRIPPIPSSFKFEPGWTRYDPVTGKTSQVEYPDEDALVLDVECLVKYQNMPVMATALSSRAWYSWCSERLIKNDFKYVKNLQLSDLIPLESEEKYERKKRKRIVIGHNVGFDRSFIKQQYYLEKSAMRFLDTMSMHIACSGFTHEQRDAVFNIQEEQSQLNKSDNGDFSRISRPGFLWSLMGSLNNLKDVHRFYCADSKTKMNKETRNIFVNGEPEDIINDYQFSWSSD</sequence>
<proteinExistence type="predicted"/>
<protein>
    <submittedName>
        <fullName evidence="2">DNA polymerase subunit gamma-1</fullName>
    </submittedName>
</protein>
<dbReference type="Proteomes" id="UP000276133">
    <property type="component" value="Unassembled WGS sequence"/>
</dbReference>
<comment type="caution">
    <text evidence="2">The sequence shown here is derived from an EMBL/GenBank/DDBJ whole genome shotgun (WGS) entry which is preliminary data.</text>
</comment>
<dbReference type="GO" id="GO:0005760">
    <property type="term" value="C:gamma DNA polymerase complex"/>
    <property type="evidence" value="ECO:0007669"/>
    <property type="project" value="InterPro"/>
</dbReference>
<dbReference type="Gene3D" id="3.30.420.390">
    <property type="match status" value="1"/>
</dbReference>
<dbReference type="AlphaFoldDB" id="A0A3M7PSE3"/>
<gene>
    <name evidence="2" type="ORF">BpHYR1_029394</name>
</gene>
<dbReference type="STRING" id="10195.A0A3M7PSE3"/>
<dbReference type="Pfam" id="PF18136">
    <property type="entry name" value="DNApol_Exo"/>
    <property type="match status" value="1"/>
</dbReference>
<keyword evidence="3" id="KW-1185">Reference proteome</keyword>
<dbReference type="PRINTS" id="PR00867">
    <property type="entry name" value="DNAPOLG"/>
</dbReference>
<feature type="domain" description="DNA mitochondrial polymerase exonuclease" evidence="1">
    <location>
        <begin position="65"/>
        <end position="323"/>
    </location>
</feature>